<evidence type="ECO:0000313" key="5">
    <source>
        <dbReference type="Proteomes" id="UP000008144"/>
    </source>
</evidence>
<dbReference type="HOGENOM" id="CLU_004253_16_2_1"/>
<dbReference type="SMART" id="SM00612">
    <property type="entry name" value="Kelch"/>
    <property type="match status" value="6"/>
</dbReference>
<dbReference type="InterPro" id="IPR006652">
    <property type="entry name" value="Kelch_1"/>
</dbReference>
<dbReference type="Ensembl" id="ENSCINT00000001190.3">
    <property type="protein sequence ID" value="ENSCINP00000001190.3"/>
    <property type="gene ID" value="ENSCING00000000650.3"/>
</dbReference>
<keyword evidence="1" id="KW-0880">Kelch repeat</keyword>
<evidence type="ECO:0000256" key="2">
    <source>
        <dbReference type="ARBA" id="ARBA00022737"/>
    </source>
</evidence>
<dbReference type="InterPro" id="IPR015915">
    <property type="entry name" value="Kelch-typ_b-propeller"/>
</dbReference>
<reference evidence="4" key="3">
    <citation type="submission" date="2025-08" db="UniProtKB">
        <authorList>
            <consortium name="Ensembl"/>
        </authorList>
    </citation>
    <scope>IDENTIFICATION</scope>
</reference>
<dbReference type="Proteomes" id="UP000008144">
    <property type="component" value="Chromosome 12"/>
</dbReference>
<reference evidence="5" key="1">
    <citation type="journal article" date="2002" name="Science">
        <title>The draft genome of Ciona intestinalis: insights into chordate and vertebrate origins.</title>
        <authorList>
            <person name="Dehal P."/>
            <person name="Satou Y."/>
            <person name="Campbell R.K."/>
            <person name="Chapman J."/>
            <person name="Degnan B."/>
            <person name="De Tomaso A."/>
            <person name="Davidson B."/>
            <person name="Di Gregorio A."/>
            <person name="Gelpke M."/>
            <person name="Goodstein D.M."/>
            <person name="Harafuji N."/>
            <person name="Hastings K.E."/>
            <person name="Ho I."/>
            <person name="Hotta K."/>
            <person name="Huang W."/>
            <person name="Kawashima T."/>
            <person name="Lemaire P."/>
            <person name="Martinez D."/>
            <person name="Meinertzhagen I.A."/>
            <person name="Necula S."/>
            <person name="Nonaka M."/>
            <person name="Putnam N."/>
            <person name="Rash S."/>
            <person name="Saiga H."/>
            <person name="Satake M."/>
            <person name="Terry A."/>
            <person name="Yamada L."/>
            <person name="Wang H.G."/>
            <person name="Awazu S."/>
            <person name="Azumi K."/>
            <person name="Boore J."/>
            <person name="Branno M."/>
            <person name="Chin-Bow S."/>
            <person name="DeSantis R."/>
            <person name="Doyle S."/>
            <person name="Francino P."/>
            <person name="Keys D.N."/>
            <person name="Haga S."/>
            <person name="Hayashi H."/>
            <person name="Hino K."/>
            <person name="Imai K.S."/>
            <person name="Inaba K."/>
            <person name="Kano S."/>
            <person name="Kobayashi K."/>
            <person name="Kobayashi M."/>
            <person name="Lee B.I."/>
            <person name="Makabe K.W."/>
            <person name="Manohar C."/>
            <person name="Matassi G."/>
            <person name="Medina M."/>
            <person name="Mochizuki Y."/>
            <person name="Mount S."/>
            <person name="Morishita T."/>
            <person name="Miura S."/>
            <person name="Nakayama A."/>
            <person name="Nishizaka S."/>
            <person name="Nomoto H."/>
            <person name="Ohta F."/>
            <person name="Oishi K."/>
            <person name="Rigoutsos I."/>
            <person name="Sano M."/>
            <person name="Sasaki A."/>
            <person name="Sasakura Y."/>
            <person name="Shoguchi E."/>
            <person name="Shin-i T."/>
            <person name="Spagnuolo A."/>
            <person name="Stainier D."/>
            <person name="Suzuki M.M."/>
            <person name="Tassy O."/>
            <person name="Takatori N."/>
            <person name="Tokuoka M."/>
            <person name="Yagi K."/>
            <person name="Yoshizaki F."/>
            <person name="Wada S."/>
            <person name="Zhang C."/>
            <person name="Hyatt P.D."/>
            <person name="Larimer F."/>
            <person name="Detter C."/>
            <person name="Doggett N."/>
            <person name="Glavina T."/>
            <person name="Hawkins T."/>
            <person name="Richardson P."/>
            <person name="Lucas S."/>
            <person name="Kohara Y."/>
            <person name="Levine M."/>
            <person name="Satoh N."/>
            <person name="Rokhsar D.S."/>
        </authorList>
    </citation>
    <scope>NUCLEOTIDE SEQUENCE [LARGE SCALE GENOMIC DNA]</scope>
</reference>
<protein>
    <recommendedName>
        <fullName evidence="3">Attractin/MKLN-like beta-propeller domain-containing protein</fullName>
    </recommendedName>
</protein>
<dbReference type="AlphaFoldDB" id="F6RJS7"/>
<dbReference type="InParanoid" id="F6RJS7"/>
<dbReference type="Gene3D" id="2.120.10.80">
    <property type="entry name" value="Kelch-type beta propeller"/>
    <property type="match status" value="1"/>
</dbReference>
<dbReference type="PANTHER" id="PTHR45632:SF27">
    <property type="entry name" value="KELCH-LIKE PROTEIN 9"/>
    <property type="match status" value="1"/>
</dbReference>
<evidence type="ECO:0000259" key="3">
    <source>
        <dbReference type="Pfam" id="PF24981"/>
    </source>
</evidence>
<name>F6RJS7_CIOIN</name>
<sequence>MFNSILKWSTKDTKERKESTLKLLKCLHYAKIPQSSLTNYVLAQDIVMQDKELLTIIEGLIGEDKKKILQRLKKQMSTTAPPSDKNGGIGDGNSPLHNYVIVTGGRLYDQFTAQIQVLNHKDQTWKELTRLPSTLCHHSVAVVGNVLYVAGGEDTAIAGVKGLSSLWAFYPMKNEWETLPDMIQGRAHFCMSAQEQCLVVVGGKSSNVIRNSVEKFSILTKKWEFAAVLKQPRYSHAGSSYKHDLYVSGGVVRKSSTQDMLKYNIATNHWVAVAKMKCARSCHTMAAVRDRIYVFGGENETQGVIQHVSTAIECYTPQCDQWHKVAQKTISQCDKESACTELDGLVYLVGGCKTNVTDHRIDTASYNPESDTWATQPKLPRRLRGAACAVLALK</sequence>
<dbReference type="PANTHER" id="PTHR45632">
    <property type="entry name" value="LD33804P"/>
    <property type="match status" value="1"/>
</dbReference>
<dbReference type="Gene3D" id="1.25.40.420">
    <property type="match status" value="1"/>
</dbReference>
<dbReference type="EMBL" id="EAAA01000987">
    <property type="status" value="NOT_ANNOTATED_CDS"/>
    <property type="molecule type" value="Genomic_DNA"/>
</dbReference>
<evidence type="ECO:0000256" key="1">
    <source>
        <dbReference type="ARBA" id="ARBA00022441"/>
    </source>
</evidence>
<dbReference type="STRING" id="7719.ENSCINP00000001190"/>
<evidence type="ECO:0000313" key="4">
    <source>
        <dbReference type="Ensembl" id="ENSCINP00000001190.3"/>
    </source>
</evidence>
<dbReference type="SUPFAM" id="SSF117281">
    <property type="entry name" value="Kelch motif"/>
    <property type="match status" value="1"/>
</dbReference>
<dbReference type="Pfam" id="PF24981">
    <property type="entry name" value="Beta-prop_ATRN-LZTR1"/>
    <property type="match status" value="1"/>
</dbReference>
<dbReference type="InterPro" id="IPR056737">
    <property type="entry name" value="Beta-prop_ATRN-MKLN-like"/>
</dbReference>
<keyword evidence="2" id="KW-0677">Repeat</keyword>
<feature type="domain" description="Attractin/MKLN-like beta-propeller" evidence="3">
    <location>
        <begin position="102"/>
        <end position="354"/>
    </location>
</feature>
<proteinExistence type="predicted"/>
<accession>F6RJS7</accession>
<keyword evidence="5" id="KW-1185">Reference proteome</keyword>
<dbReference type="OMA" id="CSRAEYC"/>
<dbReference type="GeneTree" id="ENSGT00940000165068"/>
<organism evidence="4 5">
    <name type="scientific">Ciona intestinalis</name>
    <name type="common">Transparent sea squirt</name>
    <name type="synonym">Ascidia intestinalis</name>
    <dbReference type="NCBI Taxonomy" id="7719"/>
    <lineage>
        <taxon>Eukaryota</taxon>
        <taxon>Metazoa</taxon>
        <taxon>Chordata</taxon>
        <taxon>Tunicata</taxon>
        <taxon>Ascidiacea</taxon>
        <taxon>Phlebobranchia</taxon>
        <taxon>Cionidae</taxon>
        <taxon>Ciona</taxon>
    </lineage>
</organism>
<reference evidence="4" key="2">
    <citation type="journal article" date="2008" name="Genome Biol.">
        <title>Improved genome assembly and evidence-based global gene model set for the chordate Ciona intestinalis: new insight into intron and operon populations.</title>
        <authorList>
            <person name="Satou Y."/>
            <person name="Mineta K."/>
            <person name="Ogasawara M."/>
            <person name="Sasakura Y."/>
            <person name="Shoguchi E."/>
            <person name="Ueno K."/>
            <person name="Yamada L."/>
            <person name="Matsumoto J."/>
            <person name="Wasserscheid J."/>
            <person name="Dewar K."/>
            <person name="Wiley G.B."/>
            <person name="Macmil S.L."/>
            <person name="Roe B.A."/>
            <person name="Zeller R.W."/>
            <person name="Hastings K.E."/>
            <person name="Lemaire P."/>
            <person name="Lindquist E."/>
            <person name="Endo T."/>
            <person name="Hotta K."/>
            <person name="Inaba K."/>
        </authorList>
    </citation>
    <scope>NUCLEOTIDE SEQUENCE [LARGE SCALE GENOMIC DNA]</scope>
    <source>
        <strain evidence="4">wild type</strain>
    </source>
</reference>
<reference evidence="4" key="4">
    <citation type="submission" date="2025-09" db="UniProtKB">
        <authorList>
            <consortium name="Ensembl"/>
        </authorList>
    </citation>
    <scope>IDENTIFICATION</scope>
</reference>